<evidence type="ECO:0000313" key="1">
    <source>
        <dbReference type="EMBL" id="AZQ78254.1"/>
    </source>
</evidence>
<proteinExistence type="predicted"/>
<organism evidence="1 2">
    <name type="scientific">Flaviflexus ciconiae</name>
    <dbReference type="NCBI Taxonomy" id="2496867"/>
    <lineage>
        <taxon>Bacteria</taxon>
        <taxon>Bacillati</taxon>
        <taxon>Actinomycetota</taxon>
        <taxon>Actinomycetes</taxon>
        <taxon>Actinomycetales</taxon>
        <taxon>Actinomycetaceae</taxon>
        <taxon>Flaviflexus</taxon>
    </lineage>
</organism>
<name>A0A3S9Q0Z3_9ACTO</name>
<reference evidence="1 2" key="1">
    <citation type="submission" date="2018-12" db="EMBL/GenBank/DDBJ databases">
        <title>Complete genome sequence of Flaviflexus sp. H23T48.</title>
        <authorList>
            <person name="Bae J.-W."/>
            <person name="Lee J.-Y."/>
        </authorList>
    </citation>
    <scope>NUCLEOTIDE SEQUENCE [LARGE SCALE GENOMIC DNA]</scope>
    <source>
        <strain evidence="1 2">H23T48</strain>
    </source>
</reference>
<gene>
    <name evidence="1" type="ORF">EJ997_11190</name>
</gene>
<dbReference type="Proteomes" id="UP000280344">
    <property type="component" value="Chromosome"/>
</dbReference>
<dbReference type="Gene3D" id="3.30.2010.20">
    <property type="match status" value="1"/>
</dbReference>
<dbReference type="Pfam" id="PF06262">
    <property type="entry name" value="Zincin_1"/>
    <property type="match status" value="1"/>
</dbReference>
<dbReference type="KEGG" id="flh:EJ997_11190"/>
<dbReference type="RefSeq" id="WP_126705053.1">
    <property type="nucleotide sequence ID" value="NZ_CP034593.1"/>
</dbReference>
<dbReference type="EMBL" id="CP034593">
    <property type="protein sequence ID" value="AZQ78254.1"/>
    <property type="molecule type" value="Genomic_DNA"/>
</dbReference>
<accession>A0A3S9Q0Z3</accession>
<dbReference type="OrthoDB" id="9806895at2"/>
<dbReference type="SUPFAM" id="SSF55486">
    <property type="entry name" value="Metalloproteases ('zincins'), catalytic domain"/>
    <property type="match status" value="1"/>
</dbReference>
<dbReference type="CDD" id="cd12952">
    <property type="entry name" value="MMP_ACEL2062"/>
    <property type="match status" value="1"/>
</dbReference>
<dbReference type="InterPro" id="IPR010428">
    <property type="entry name" value="Zincin_1"/>
</dbReference>
<protein>
    <submittedName>
        <fullName evidence="1">Metallopeptidase family protein</fullName>
    </submittedName>
</protein>
<dbReference type="AlphaFoldDB" id="A0A3S9Q0Z3"/>
<dbReference type="InterPro" id="IPR038555">
    <property type="entry name" value="Zincin_1_sf"/>
</dbReference>
<keyword evidence="2" id="KW-1185">Reference proteome</keyword>
<sequence length="109" mass="12194">MVPDEFMDAVDNVVFLIEDEPAPDMVGPDQRDEDGLPALLGLYEGIALTDRDDGWAGALPDTIFIFRGPLSRWCETREELIHEIAVTVIHEIAHHFGIDDDRLHALGWG</sequence>
<evidence type="ECO:0000313" key="2">
    <source>
        <dbReference type="Proteomes" id="UP000280344"/>
    </source>
</evidence>